<dbReference type="GO" id="GO:0005178">
    <property type="term" value="F:integrin binding"/>
    <property type="evidence" value="ECO:0007669"/>
    <property type="project" value="TreeGrafter"/>
</dbReference>
<reference evidence="3 4" key="1">
    <citation type="journal article" date="2021" name="Elife">
        <title>Chloroplast acquisition without the gene transfer in kleptoplastic sea slugs, Plakobranchus ocellatus.</title>
        <authorList>
            <person name="Maeda T."/>
            <person name="Takahashi S."/>
            <person name="Yoshida T."/>
            <person name="Shimamura S."/>
            <person name="Takaki Y."/>
            <person name="Nagai Y."/>
            <person name="Toyoda A."/>
            <person name="Suzuki Y."/>
            <person name="Arimoto A."/>
            <person name="Ishii H."/>
            <person name="Satoh N."/>
            <person name="Nishiyama T."/>
            <person name="Hasebe M."/>
            <person name="Maruyama T."/>
            <person name="Minagawa J."/>
            <person name="Obokata J."/>
            <person name="Shigenobu S."/>
        </authorList>
    </citation>
    <scope>NUCLEOTIDE SEQUENCE [LARGE SCALE GENOMIC DNA]</scope>
</reference>
<dbReference type="SMART" id="SM00186">
    <property type="entry name" value="FBG"/>
    <property type="match status" value="1"/>
</dbReference>
<keyword evidence="1" id="KW-0732">Signal</keyword>
<evidence type="ECO:0000313" key="3">
    <source>
        <dbReference type="EMBL" id="GFO06956.1"/>
    </source>
</evidence>
<evidence type="ECO:0000256" key="1">
    <source>
        <dbReference type="SAM" id="SignalP"/>
    </source>
</evidence>
<dbReference type="InterPro" id="IPR036056">
    <property type="entry name" value="Fibrinogen-like_C"/>
</dbReference>
<protein>
    <submittedName>
        <fullName evidence="3">Fibrinogen-related protein 3-2</fullName>
    </submittedName>
</protein>
<dbReference type="PROSITE" id="PS51406">
    <property type="entry name" value="FIBRINOGEN_C_2"/>
    <property type="match status" value="1"/>
</dbReference>
<name>A0AAV4A6W4_9GAST</name>
<dbReference type="Proteomes" id="UP000735302">
    <property type="component" value="Unassembled WGS sequence"/>
</dbReference>
<dbReference type="GO" id="GO:0007160">
    <property type="term" value="P:cell-matrix adhesion"/>
    <property type="evidence" value="ECO:0007669"/>
    <property type="project" value="TreeGrafter"/>
</dbReference>
<dbReference type="Gene3D" id="3.90.215.10">
    <property type="entry name" value="Gamma Fibrinogen, chain A, domain 1"/>
    <property type="match status" value="2"/>
</dbReference>
<dbReference type="InterPro" id="IPR050373">
    <property type="entry name" value="Fibrinogen_C-term_domain"/>
</dbReference>
<sequence length="349" mass="39633">MARVMTKTLLFASMLIMRIAAETKDVAESLSDLERQFAELTASLNKANETHAHLRGYQEVPTTCERGMGDDISKTYPRYVIMSHDGPKRQILCDTHTDGGGWIVFQRRATGDVDFYRDWTSYREGFGSLTGDFWMGNEALYNLTDKMARRVPLCPQVASIVLDQNMSCEGTAGDAMAVHNKMFFSTFDRDNDENSGSSCALTYRGAWWYKACIHAELNQEWAVTETKGPHAWYDGKKWWKVSFTEMKMRRIQTIMDMADPEKIRKCHIKISKSMPKLAVIKTKFRSCDNMSKMILLSINDHEGVKINGHIINLRYADDTLLIAGSENELQLILDPLAEESGKRGLGLNI</sequence>
<evidence type="ECO:0000313" key="4">
    <source>
        <dbReference type="Proteomes" id="UP000735302"/>
    </source>
</evidence>
<feature type="chain" id="PRO_5043752606" evidence="1">
    <location>
        <begin position="22"/>
        <end position="349"/>
    </location>
</feature>
<dbReference type="Pfam" id="PF00147">
    <property type="entry name" value="Fibrinogen_C"/>
    <property type="match status" value="2"/>
</dbReference>
<feature type="domain" description="Fibrinogen C-terminal" evidence="2">
    <location>
        <begin position="55"/>
        <end position="252"/>
    </location>
</feature>
<dbReference type="AlphaFoldDB" id="A0AAV4A6W4"/>
<comment type="caution">
    <text evidence="3">The sequence shown here is derived from an EMBL/GenBank/DDBJ whole genome shotgun (WGS) entry which is preliminary data.</text>
</comment>
<feature type="signal peptide" evidence="1">
    <location>
        <begin position="1"/>
        <end position="21"/>
    </location>
</feature>
<keyword evidence="4" id="KW-1185">Reference proteome</keyword>
<evidence type="ECO:0000259" key="2">
    <source>
        <dbReference type="PROSITE" id="PS51406"/>
    </source>
</evidence>
<dbReference type="InterPro" id="IPR014716">
    <property type="entry name" value="Fibrinogen_a/b/g_C_1"/>
</dbReference>
<dbReference type="EMBL" id="BLXT01003829">
    <property type="protein sequence ID" value="GFO06956.1"/>
    <property type="molecule type" value="Genomic_DNA"/>
</dbReference>
<dbReference type="InterPro" id="IPR002181">
    <property type="entry name" value="Fibrinogen_a/b/g_C_dom"/>
</dbReference>
<accession>A0AAV4A6W4</accession>
<dbReference type="PANTHER" id="PTHR19143:SF348">
    <property type="entry name" value="TENASCIN-N"/>
    <property type="match status" value="1"/>
</dbReference>
<organism evidence="3 4">
    <name type="scientific">Plakobranchus ocellatus</name>
    <dbReference type="NCBI Taxonomy" id="259542"/>
    <lineage>
        <taxon>Eukaryota</taxon>
        <taxon>Metazoa</taxon>
        <taxon>Spiralia</taxon>
        <taxon>Lophotrochozoa</taxon>
        <taxon>Mollusca</taxon>
        <taxon>Gastropoda</taxon>
        <taxon>Heterobranchia</taxon>
        <taxon>Euthyneura</taxon>
        <taxon>Panpulmonata</taxon>
        <taxon>Sacoglossa</taxon>
        <taxon>Placobranchoidea</taxon>
        <taxon>Plakobranchidae</taxon>
        <taxon>Plakobranchus</taxon>
    </lineage>
</organism>
<dbReference type="GO" id="GO:0005615">
    <property type="term" value="C:extracellular space"/>
    <property type="evidence" value="ECO:0007669"/>
    <property type="project" value="TreeGrafter"/>
</dbReference>
<gene>
    <name evidence="3" type="ORF">PoB_003346100</name>
</gene>
<dbReference type="PANTHER" id="PTHR19143">
    <property type="entry name" value="FIBRINOGEN/TENASCIN/ANGIOPOEITIN"/>
    <property type="match status" value="1"/>
</dbReference>
<dbReference type="SUPFAM" id="SSF56496">
    <property type="entry name" value="Fibrinogen C-terminal domain-like"/>
    <property type="match status" value="1"/>
</dbReference>
<dbReference type="GO" id="GO:1990138">
    <property type="term" value="P:neuron projection extension"/>
    <property type="evidence" value="ECO:0007669"/>
    <property type="project" value="TreeGrafter"/>
</dbReference>
<proteinExistence type="predicted"/>